<feature type="domain" description="SLC12A transporter C-terminal" evidence="11">
    <location>
        <begin position="846"/>
        <end position="923"/>
    </location>
</feature>
<comment type="similarity">
    <text evidence="2">Belongs to the SLC12A transporter family.</text>
</comment>
<name>A0A2A2JT75_9BILA</name>
<dbReference type="GO" id="GO:0006884">
    <property type="term" value="P:cell volume homeostasis"/>
    <property type="evidence" value="ECO:0007669"/>
    <property type="project" value="TreeGrafter"/>
</dbReference>
<evidence type="ECO:0000256" key="1">
    <source>
        <dbReference type="ARBA" id="ARBA00004141"/>
    </source>
</evidence>
<dbReference type="Pfam" id="PF03522">
    <property type="entry name" value="SLC12"/>
    <property type="match status" value="2"/>
</dbReference>
<dbReference type="GO" id="GO:0007268">
    <property type="term" value="P:chemical synaptic transmission"/>
    <property type="evidence" value="ECO:0007669"/>
    <property type="project" value="TreeGrafter"/>
</dbReference>
<feature type="domain" description="Amino acid permease/ SLC12A" evidence="10">
    <location>
        <begin position="57"/>
        <end position="517"/>
    </location>
</feature>
<evidence type="ECO:0000256" key="8">
    <source>
        <dbReference type="SAM" id="MobiDB-lite"/>
    </source>
</evidence>
<feature type="transmembrane region" description="Helical" evidence="9">
    <location>
        <begin position="317"/>
        <end position="342"/>
    </location>
</feature>
<evidence type="ECO:0000256" key="2">
    <source>
        <dbReference type="ARBA" id="ARBA00010593"/>
    </source>
</evidence>
<dbReference type="Pfam" id="PF00324">
    <property type="entry name" value="AA_permease"/>
    <property type="match status" value="1"/>
</dbReference>
<gene>
    <name evidence="12" type="ORF">WR25_07435</name>
</gene>
<organism evidence="12 13">
    <name type="scientific">Diploscapter pachys</name>
    <dbReference type="NCBI Taxonomy" id="2018661"/>
    <lineage>
        <taxon>Eukaryota</taxon>
        <taxon>Metazoa</taxon>
        <taxon>Ecdysozoa</taxon>
        <taxon>Nematoda</taxon>
        <taxon>Chromadorea</taxon>
        <taxon>Rhabditida</taxon>
        <taxon>Rhabditina</taxon>
        <taxon>Rhabditomorpha</taxon>
        <taxon>Rhabditoidea</taxon>
        <taxon>Rhabditidae</taxon>
        <taxon>Diploscapter</taxon>
    </lineage>
</organism>
<dbReference type="FunFam" id="1.20.1740.10:FF:000013">
    <property type="entry name" value="Solute carrier family 12 member"/>
    <property type="match status" value="1"/>
</dbReference>
<keyword evidence="6 9" id="KW-1133">Transmembrane helix</keyword>
<dbReference type="InterPro" id="IPR018491">
    <property type="entry name" value="SLC12_C"/>
</dbReference>
<reference evidence="12 13" key="1">
    <citation type="journal article" date="2017" name="Curr. Biol.">
        <title>Genome architecture and evolution of a unichromosomal asexual nematode.</title>
        <authorList>
            <person name="Fradin H."/>
            <person name="Zegar C."/>
            <person name="Gutwein M."/>
            <person name="Lucas J."/>
            <person name="Kovtun M."/>
            <person name="Corcoran D."/>
            <person name="Baugh L.R."/>
            <person name="Kiontke K."/>
            <person name="Gunsalus K."/>
            <person name="Fitch D.H."/>
            <person name="Piano F."/>
        </authorList>
    </citation>
    <scope>NUCLEOTIDE SEQUENCE [LARGE SCALE GENOMIC DNA]</scope>
    <source>
        <strain evidence="12">PF1309</strain>
    </source>
</reference>
<feature type="transmembrane region" description="Helical" evidence="9">
    <location>
        <begin position="435"/>
        <end position="453"/>
    </location>
</feature>
<feature type="transmembrane region" description="Helical" evidence="9">
    <location>
        <begin position="242"/>
        <end position="264"/>
    </location>
</feature>
<dbReference type="GO" id="GO:0045202">
    <property type="term" value="C:synapse"/>
    <property type="evidence" value="ECO:0007669"/>
    <property type="project" value="GOC"/>
</dbReference>
<evidence type="ECO:0000256" key="4">
    <source>
        <dbReference type="ARBA" id="ARBA00022448"/>
    </source>
</evidence>
<protein>
    <recommendedName>
        <fullName evidence="3">Solute carrier family 12 member 9</fullName>
    </recommendedName>
</protein>
<dbReference type="AlphaFoldDB" id="A0A2A2JT75"/>
<evidence type="ECO:0000256" key="9">
    <source>
        <dbReference type="SAM" id="Phobius"/>
    </source>
</evidence>
<evidence type="ECO:0000256" key="6">
    <source>
        <dbReference type="ARBA" id="ARBA00022989"/>
    </source>
</evidence>
<keyword evidence="7 9" id="KW-0472">Membrane</keyword>
<keyword evidence="5 9" id="KW-0812">Transmembrane</keyword>
<dbReference type="GO" id="GO:0055064">
    <property type="term" value="P:chloride ion homeostasis"/>
    <property type="evidence" value="ECO:0007669"/>
    <property type="project" value="TreeGrafter"/>
</dbReference>
<dbReference type="InterPro" id="IPR004842">
    <property type="entry name" value="SLC12A_fam"/>
</dbReference>
<keyword evidence="13" id="KW-1185">Reference proteome</keyword>
<evidence type="ECO:0000259" key="10">
    <source>
        <dbReference type="Pfam" id="PF00324"/>
    </source>
</evidence>
<dbReference type="GO" id="GO:0055075">
    <property type="term" value="P:potassium ion homeostasis"/>
    <property type="evidence" value="ECO:0007669"/>
    <property type="project" value="TreeGrafter"/>
</dbReference>
<evidence type="ECO:0000256" key="7">
    <source>
        <dbReference type="ARBA" id="ARBA00023136"/>
    </source>
</evidence>
<sequence length="925" mass="103086">MEEAPSTASRKFTATFGHLALYKDDDEGSGAATLFSAYTTPGPKERASSAHKKARIRNLGPEFGTAVGILFYLANTVAASMYIVGGVEVFLMYLWPDAAIGGSDALHSPDFFGPKYNNFRLYGTFFLIVQVIIVAMGVKFVQLMAPVSLMCVILALLACFAGGIEKGIAQTGQILTRAFCDTKEFCSDYTKITMKCNMGFPGFNMDTLKENWGAGYMNEHDVLPGERGKEGVEVIQDETSTFAALLAIYFPAVTGIFTGTNMSGDLKDPQRSIPTGTIAATVTTSIIYFALALLFGASVDRAVLRDKFGRSIDNTMVAAMLAWPTPWIVTVGAVLSTFGAALQCLCSAPRLLQSIAKDDVIPMLAPFARVTKNNEPFLGLMITSVIAECAILMGAVDKIAEVLDFFFLMCYAFVNVICFMHSILKSPNWRPRFRYYHWTLSLLGAFLCFFIMFYSNWKYALLAIGLTAFIYKYVEWKGAKKEWGDGMRGLALTTAQYSLMKVEDKDPHPKNWRPQLLICLKARWSKDLIDKRTMSMLNLAAQLKAGRGLSIACAFVKGSMDSETDRSRAKLIKDQIVRDMQIAKLKGFSKTMFWTNSQATGCISGLYQSIGIGGLKPNTILINWPRLDDADEVHLFCEEVINGAINENCVLVCKGITDFPETADRLTGYIDIWWIIQDGGILMLIAYLLRKNKIWKGCTLRIFAIGESDRGVEMKRDLQKYIYMLRIDAEVFIVDLLDQEISEEVIEKTTQLEQRQKAMRDEFKRTRSGAYFNDGYRDDVDSPPEQIGHRNSSRSLNVQSNDDSTRSSFVVSPPTISVNEDQETSFTTNSFEQFYNNPTLNIELGGDDSTLRINIHKMNTAVHLNKVILENSPDSQLVLLNLPSPPRSRSAFLQSYMIYLDVLSENLKRVLFVGGSGKEVITIES</sequence>
<dbReference type="EMBL" id="LIAE01010235">
    <property type="protein sequence ID" value="PAV64871.1"/>
    <property type="molecule type" value="Genomic_DNA"/>
</dbReference>
<comment type="subcellular location">
    <subcellularLocation>
        <location evidence="1">Membrane</location>
        <topology evidence="1">Multi-pass membrane protein</topology>
    </subcellularLocation>
</comment>
<dbReference type="Proteomes" id="UP000218231">
    <property type="component" value="Unassembled WGS sequence"/>
</dbReference>
<feature type="transmembrane region" description="Helical" evidence="9">
    <location>
        <begin position="276"/>
        <end position="297"/>
    </location>
</feature>
<dbReference type="PANTHER" id="PTHR11827">
    <property type="entry name" value="SOLUTE CARRIER FAMILY 12, CATION COTRANSPORTERS"/>
    <property type="match status" value="1"/>
</dbReference>
<comment type="caution">
    <text evidence="12">The sequence shown here is derived from an EMBL/GenBank/DDBJ whole genome shotgun (WGS) entry which is preliminary data.</text>
</comment>
<feature type="domain" description="SLC12A transporter C-terminal" evidence="11">
    <location>
        <begin position="652"/>
        <end position="752"/>
    </location>
</feature>
<dbReference type="InterPro" id="IPR004841">
    <property type="entry name" value="AA-permease/SLC12A_dom"/>
</dbReference>
<dbReference type="GO" id="GO:0015379">
    <property type="term" value="F:potassium:chloride symporter activity"/>
    <property type="evidence" value="ECO:0007669"/>
    <property type="project" value="TreeGrafter"/>
</dbReference>
<dbReference type="PANTHER" id="PTHR11827:SF55">
    <property type="entry name" value="POTASSIUM_CHLORIDE COTRANSPORTER 3"/>
    <property type="match status" value="1"/>
</dbReference>
<dbReference type="OrthoDB" id="2020542at2759"/>
<feature type="transmembrane region" description="Helical" evidence="9">
    <location>
        <begin position="377"/>
        <end position="396"/>
    </location>
</feature>
<feature type="transmembrane region" description="Helical" evidence="9">
    <location>
        <begin position="119"/>
        <end position="138"/>
    </location>
</feature>
<feature type="transmembrane region" description="Helical" evidence="9">
    <location>
        <begin position="63"/>
        <end position="84"/>
    </location>
</feature>
<feature type="transmembrane region" description="Helical" evidence="9">
    <location>
        <begin position="145"/>
        <end position="164"/>
    </location>
</feature>
<evidence type="ECO:0000256" key="3">
    <source>
        <dbReference type="ARBA" id="ARBA00019359"/>
    </source>
</evidence>
<proteinExistence type="inferred from homology"/>
<evidence type="ECO:0000259" key="11">
    <source>
        <dbReference type="Pfam" id="PF03522"/>
    </source>
</evidence>
<feature type="transmembrane region" description="Helical" evidence="9">
    <location>
        <begin position="402"/>
        <end position="423"/>
    </location>
</feature>
<accession>A0A2A2JT75</accession>
<dbReference type="GO" id="GO:1990573">
    <property type="term" value="P:potassium ion import across plasma membrane"/>
    <property type="evidence" value="ECO:0007669"/>
    <property type="project" value="TreeGrafter"/>
</dbReference>
<evidence type="ECO:0000313" key="12">
    <source>
        <dbReference type="EMBL" id="PAV64871.1"/>
    </source>
</evidence>
<feature type="compositionally biased region" description="Polar residues" evidence="8">
    <location>
        <begin position="789"/>
        <end position="812"/>
    </location>
</feature>
<evidence type="ECO:0000256" key="5">
    <source>
        <dbReference type="ARBA" id="ARBA00022692"/>
    </source>
</evidence>
<feature type="region of interest" description="Disordered" evidence="8">
    <location>
        <begin position="774"/>
        <end position="812"/>
    </location>
</feature>
<evidence type="ECO:0000313" key="13">
    <source>
        <dbReference type="Proteomes" id="UP000218231"/>
    </source>
</evidence>
<dbReference type="GO" id="GO:0005886">
    <property type="term" value="C:plasma membrane"/>
    <property type="evidence" value="ECO:0007669"/>
    <property type="project" value="TreeGrafter"/>
</dbReference>
<keyword evidence="4" id="KW-0813">Transport</keyword>
<dbReference type="STRING" id="2018661.A0A2A2JT75"/>
<dbReference type="Gene3D" id="1.20.1740.10">
    <property type="entry name" value="Amino acid/polyamine transporter I"/>
    <property type="match status" value="1"/>
</dbReference>